<reference evidence="1" key="1">
    <citation type="submission" date="2021-12" db="EMBL/GenBank/DDBJ databases">
        <title>Enterovibrio ZSDZ35 sp. nov. and Enterovibrio ZSDZ42 sp. nov., isolated from coastal seawater in Qingdao.</title>
        <authorList>
            <person name="Zhang P."/>
        </authorList>
    </citation>
    <scope>NUCLEOTIDE SEQUENCE</scope>
    <source>
        <strain evidence="1">ZSDZ35</strain>
    </source>
</reference>
<gene>
    <name evidence="1" type="ORF">LRP49_18800</name>
</gene>
<protein>
    <recommendedName>
        <fullName evidence="3">RES domain-containing protein</fullName>
    </recommendedName>
</protein>
<evidence type="ECO:0000313" key="1">
    <source>
        <dbReference type="EMBL" id="MDD1783221.1"/>
    </source>
</evidence>
<accession>A0ABT5QQG5</accession>
<comment type="caution">
    <text evidence="1">The sequence shown here is derived from an EMBL/GenBank/DDBJ whole genome shotgun (WGS) entry which is preliminary data.</text>
</comment>
<evidence type="ECO:0000313" key="2">
    <source>
        <dbReference type="Proteomes" id="UP001149821"/>
    </source>
</evidence>
<evidence type="ECO:0008006" key="3">
    <source>
        <dbReference type="Google" id="ProtNLM"/>
    </source>
</evidence>
<keyword evidence="2" id="KW-1185">Reference proteome</keyword>
<proteinExistence type="predicted"/>
<dbReference type="RefSeq" id="WP_274143947.1">
    <property type="nucleotide sequence ID" value="NZ_JAJUBB010000017.1"/>
</dbReference>
<name>A0ABT5QQG5_9GAMM</name>
<dbReference type="Proteomes" id="UP001149821">
    <property type="component" value="Unassembled WGS sequence"/>
</dbReference>
<dbReference type="EMBL" id="JAJUBB010000017">
    <property type="protein sequence ID" value="MDD1783221.1"/>
    <property type="molecule type" value="Genomic_DNA"/>
</dbReference>
<organism evidence="1 2">
    <name type="scientific">Enterovibrio qingdaonensis</name>
    <dbReference type="NCBI Taxonomy" id="2899818"/>
    <lineage>
        <taxon>Bacteria</taxon>
        <taxon>Pseudomonadati</taxon>
        <taxon>Pseudomonadota</taxon>
        <taxon>Gammaproteobacteria</taxon>
        <taxon>Vibrionales</taxon>
        <taxon>Vibrionaceae</taxon>
        <taxon>Enterovibrio</taxon>
    </lineage>
</organism>
<sequence length="241" mass="27285">MLGTPRLRDSHVLARPYPLGELSEKARFKICRSLAYLIAVGEKDLSGDKWEQIFANGIEGTNLSRPLGLADVVKDSFSWSVKTVKNTNPHKAKTVRIISGRNNVTYSFGIENPLEDIALTGEAVLAIYNERVKAAKSGYKDLTHAILVRSPDLNEFTYFEKDADFVNPKDIRWEKNERGNLQGFDAEGKHVFTWQPNGSQFTILYTIPDNAQKFTLKRPDSLDFDSVIELIGFDQDWIETK</sequence>